<comment type="caution">
    <text evidence="2">The sequence shown here is derived from an EMBL/GenBank/DDBJ whole genome shotgun (WGS) entry which is preliminary data.</text>
</comment>
<evidence type="ECO:0000313" key="3">
    <source>
        <dbReference type="Proteomes" id="UP001227192"/>
    </source>
</evidence>
<evidence type="ECO:0000256" key="1">
    <source>
        <dbReference type="SAM" id="MobiDB-lite"/>
    </source>
</evidence>
<name>A0AAI9TS10_PENTH</name>
<protein>
    <submittedName>
        <fullName evidence="2">Uncharacterized protein</fullName>
    </submittedName>
</protein>
<organism evidence="2 3">
    <name type="scientific">Penicillium thymicola</name>
    <dbReference type="NCBI Taxonomy" id="293382"/>
    <lineage>
        <taxon>Eukaryota</taxon>
        <taxon>Fungi</taxon>
        <taxon>Dikarya</taxon>
        <taxon>Ascomycota</taxon>
        <taxon>Pezizomycotina</taxon>
        <taxon>Eurotiomycetes</taxon>
        <taxon>Eurotiomycetidae</taxon>
        <taxon>Eurotiales</taxon>
        <taxon>Aspergillaceae</taxon>
        <taxon>Penicillium</taxon>
    </lineage>
</organism>
<dbReference type="Proteomes" id="UP001227192">
    <property type="component" value="Unassembled WGS sequence"/>
</dbReference>
<proteinExistence type="predicted"/>
<accession>A0AAI9TS10</accession>
<dbReference type="AlphaFoldDB" id="A0AAI9TS10"/>
<dbReference type="EMBL" id="LACB01000018">
    <property type="protein sequence ID" value="KAJ9492081.1"/>
    <property type="molecule type" value="Genomic_DNA"/>
</dbReference>
<reference evidence="2" key="2">
    <citation type="journal article" date="2016" name="Fungal Biol.">
        <title>Ochratoxin A production by Penicillium thymicola.</title>
        <authorList>
            <person name="Nguyen H.D.T."/>
            <person name="McMullin D.R."/>
            <person name="Ponomareva E."/>
            <person name="Riley R."/>
            <person name="Pomraning K.R."/>
            <person name="Baker S.E."/>
            <person name="Seifert K.A."/>
        </authorList>
    </citation>
    <scope>NUCLEOTIDE SEQUENCE</scope>
    <source>
        <strain evidence="2">DAOM 180753</strain>
    </source>
</reference>
<sequence>MCQYPPVFVSERIPPTNGPWPTDQPAVGYGPSVQSTAQQPQPINRRPSKAHQKPIKSPSKAHQKPISVHKYSLGTYKVAD</sequence>
<feature type="compositionally biased region" description="Basic residues" evidence="1">
    <location>
        <begin position="46"/>
        <end position="63"/>
    </location>
</feature>
<reference evidence="2" key="1">
    <citation type="submission" date="2015-06" db="EMBL/GenBank/DDBJ databases">
        <authorList>
            <person name="Nguyen H."/>
        </authorList>
    </citation>
    <scope>NUCLEOTIDE SEQUENCE</scope>
    <source>
        <strain evidence="2">DAOM 180753</strain>
    </source>
</reference>
<evidence type="ECO:0000313" key="2">
    <source>
        <dbReference type="EMBL" id="KAJ9492081.1"/>
    </source>
</evidence>
<feature type="compositionally biased region" description="Polar residues" evidence="1">
    <location>
        <begin position="32"/>
        <end position="42"/>
    </location>
</feature>
<feature type="region of interest" description="Disordered" evidence="1">
    <location>
        <begin position="1"/>
        <end position="80"/>
    </location>
</feature>
<keyword evidence="3" id="KW-1185">Reference proteome</keyword>
<gene>
    <name evidence="2" type="ORF">VN97_g1120</name>
</gene>